<dbReference type="GO" id="GO:0004691">
    <property type="term" value="F:cAMP-dependent protein kinase activity"/>
    <property type="evidence" value="ECO:0007669"/>
    <property type="project" value="UniProtKB-EC"/>
</dbReference>
<keyword evidence="5 10" id="KW-0418">Kinase</keyword>
<evidence type="ECO:0000256" key="3">
    <source>
        <dbReference type="ARBA" id="ARBA00022679"/>
    </source>
</evidence>
<evidence type="ECO:0000256" key="1">
    <source>
        <dbReference type="ARBA" id="ARBA00012444"/>
    </source>
</evidence>
<keyword evidence="6" id="KW-0067">ATP-binding</keyword>
<organism evidence="10 11">
    <name type="scientific">Spraguea lophii (strain 42_110)</name>
    <name type="common">Microsporidian parasite</name>
    <dbReference type="NCBI Taxonomy" id="1358809"/>
    <lineage>
        <taxon>Eukaryota</taxon>
        <taxon>Fungi</taxon>
        <taxon>Fungi incertae sedis</taxon>
        <taxon>Microsporidia</taxon>
        <taxon>Spragueidae</taxon>
        <taxon>Spraguea</taxon>
    </lineage>
</organism>
<keyword evidence="2" id="KW-0723">Serine/threonine-protein kinase</keyword>
<dbReference type="InParanoid" id="S7W5T6"/>
<comment type="catalytic activity">
    <reaction evidence="7">
        <text>L-threonyl-[protein] + ATP = O-phospho-L-threonyl-[protein] + ADP + H(+)</text>
        <dbReference type="Rhea" id="RHEA:46608"/>
        <dbReference type="Rhea" id="RHEA-COMP:11060"/>
        <dbReference type="Rhea" id="RHEA-COMP:11605"/>
        <dbReference type="ChEBI" id="CHEBI:15378"/>
        <dbReference type="ChEBI" id="CHEBI:30013"/>
        <dbReference type="ChEBI" id="CHEBI:30616"/>
        <dbReference type="ChEBI" id="CHEBI:61977"/>
        <dbReference type="ChEBI" id="CHEBI:456216"/>
        <dbReference type="EC" id="2.7.11.11"/>
    </reaction>
</comment>
<evidence type="ECO:0000256" key="6">
    <source>
        <dbReference type="ARBA" id="ARBA00022840"/>
    </source>
</evidence>
<evidence type="ECO:0000256" key="5">
    <source>
        <dbReference type="ARBA" id="ARBA00022777"/>
    </source>
</evidence>
<dbReference type="Proteomes" id="UP000014978">
    <property type="component" value="Unassembled WGS sequence"/>
</dbReference>
<keyword evidence="3" id="KW-0808">Transferase</keyword>
<dbReference type="SUPFAM" id="SSF56112">
    <property type="entry name" value="Protein kinase-like (PK-like)"/>
    <property type="match status" value="1"/>
</dbReference>
<evidence type="ECO:0000313" key="11">
    <source>
        <dbReference type="Proteomes" id="UP000014978"/>
    </source>
</evidence>
<accession>S7W5T6</accession>
<comment type="caution">
    <text evidence="10">The sequence shown here is derived from an EMBL/GenBank/DDBJ whole genome shotgun (WGS) entry which is preliminary data.</text>
</comment>
<dbReference type="OrthoDB" id="347657at2759"/>
<protein>
    <recommendedName>
        <fullName evidence="1">cAMP-dependent protein kinase</fullName>
        <ecNumber evidence="1">2.7.11.11</ecNumber>
    </recommendedName>
</protein>
<dbReference type="InterPro" id="IPR000719">
    <property type="entry name" value="Prot_kinase_dom"/>
</dbReference>
<dbReference type="AlphaFoldDB" id="S7W5T6"/>
<comment type="catalytic activity">
    <reaction evidence="8">
        <text>L-seryl-[protein] + ATP = O-phospho-L-seryl-[protein] + ADP + H(+)</text>
        <dbReference type="Rhea" id="RHEA:17989"/>
        <dbReference type="Rhea" id="RHEA-COMP:9863"/>
        <dbReference type="Rhea" id="RHEA-COMP:11604"/>
        <dbReference type="ChEBI" id="CHEBI:15378"/>
        <dbReference type="ChEBI" id="CHEBI:29999"/>
        <dbReference type="ChEBI" id="CHEBI:30616"/>
        <dbReference type="ChEBI" id="CHEBI:83421"/>
        <dbReference type="ChEBI" id="CHEBI:456216"/>
        <dbReference type="EC" id="2.7.11.11"/>
    </reaction>
</comment>
<dbReference type="PANTHER" id="PTHR24353">
    <property type="entry name" value="CYCLIC NUCLEOTIDE-DEPENDENT PROTEIN KINASE"/>
    <property type="match status" value="1"/>
</dbReference>
<reference evidence="11" key="1">
    <citation type="journal article" date="2013" name="PLoS Genet.">
        <title>The genome of Spraguea lophii and the basis of host-microsporidian interactions.</title>
        <authorList>
            <person name="Campbell S.E."/>
            <person name="Williams T.A."/>
            <person name="Yousuf A."/>
            <person name="Soanes D.M."/>
            <person name="Paszkiewicz K.H."/>
            <person name="Williams B.A.P."/>
        </authorList>
    </citation>
    <scope>NUCLEOTIDE SEQUENCE [LARGE SCALE GENOMIC DNA]</scope>
    <source>
        <strain evidence="11">42_110</strain>
    </source>
</reference>
<evidence type="ECO:0000256" key="7">
    <source>
        <dbReference type="ARBA" id="ARBA00047292"/>
    </source>
</evidence>
<dbReference type="OMA" id="SEPPEYG"/>
<dbReference type="PROSITE" id="PS50011">
    <property type="entry name" value="PROTEIN_KINASE_DOM"/>
    <property type="match status" value="1"/>
</dbReference>
<dbReference type="Pfam" id="PF00069">
    <property type="entry name" value="Pkinase"/>
    <property type="match status" value="1"/>
</dbReference>
<name>S7W5T6_SPRLO</name>
<dbReference type="SMART" id="SM00220">
    <property type="entry name" value="S_TKc"/>
    <property type="match status" value="1"/>
</dbReference>
<keyword evidence="11" id="KW-1185">Reference proteome</keyword>
<dbReference type="EMBL" id="ATCN01000998">
    <property type="protein sequence ID" value="EPR78150.1"/>
    <property type="molecule type" value="Genomic_DNA"/>
</dbReference>
<dbReference type="STRING" id="1358809.S7W5T6"/>
<dbReference type="EC" id="2.7.11.11" evidence="1"/>
<dbReference type="InterPro" id="IPR011009">
    <property type="entry name" value="Kinase-like_dom_sf"/>
</dbReference>
<dbReference type="GO" id="GO:0005524">
    <property type="term" value="F:ATP binding"/>
    <property type="evidence" value="ECO:0007669"/>
    <property type="project" value="UniProtKB-KW"/>
</dbReference>
<feature type="domain" description="Protein kinase" evidence="9">
    <location>
        <begin position="1"/>
        <end position="186"/>
    </location>
</feature>
<dbReference type="Gene3D" id="1.10.510.10">
    <property type="entry name" value="Transferase(Phosphotransferase) domain 1"/>
    <property type="match status" value="1"/>
</dbReference>
<dbReference type="HOGENOM" id="CLU_000288_63_5_1"/>
<evidence type="ECO:0000256" key="2">
    <source>
        <dbReference type="ARBA" id="ARBA00022527"/>
    </source>
</evidence>
<proteinExistence type="predicted"/>
<feature type="non-terminal residue" evidence="10">
    <location>
        <position position="1"/>
    </location>
</feature>
<evidence type="ECO:0000256" key="8">
    <source>
        <dbReference type="ARBA" id="ARBA00047454"/>
    </source>
</evidence>
<evidence type="ECO:0000256" key="4">
    <source>
        <dbReference type="ARBA" id="ARBA00022741"/>
    </source>
</evidence>
<evidence type="ECO:0000259" key="9">
    <source>
        <dbReference type="PROSITE" id="PS50011"/>
    </source>
</evidence>
<sequence length="199" mass="23442">DNGKYFICYDVLENILYETVYNFNEDEIKNIVKELFLGIAILHKRKIMHCDIKPENIGFDRNGYLKLFDFGISNKLDSGYRMNISSGTPNYMPPEFCISYYLEPHADWWAFGITIYKIIENQYPFSGKKRISRIPVALKNENFRGFTRDIDNNLKDLIEKLLEVDSDKRLGVGNNGTEDILKHPFFENTNIEKLYRKEK</sequence>
<evidence type="ECO:0000313" key="10">
    <source>
        <dbReference type="EMBL" id="EPR78150.1"/>
    </source>
</evidence>
<keyword evidence="4" id="KW-0547">Nucleotide-binding</keyword>
<gene>
    <name evidence="10" type="ORF">SLOPH_2603</name>
</gene>
<dbReference type="VEuPathDB" id="MicrosporidiaDB:SLOPH_2603"/>